<dbReference type="Proteomes" id="UP000242381">
    <property type="component" value="Unassembled WGS sequence"/>
</dbReference>
<reference evidence="2 3" key="1">
    <citation type="journal article" date="2016" name="Proc. Natl. Acad. Sci. U.S.A.">
        <title>Lipid metabolic changes in an early divergent fungus govern the establishment of a mutualistic symbiosis with endobacteria.</title>
        <authorList>
            <person name="Lastovetsky O.A."/>
            <person name="Gaspar M.L."/>
            <person name="Mondo S.J."/>
            <person name="LaButti K.M."/>
            <person name="Sandor L."/>
            <person name="Grigoriev I.V."/>
            <person name="Henry S.A."/>
            <person name="Pawlowska T.E."/>
        </authorList>
    </citation>
    <scope>NUCLEOTIDE SEQUENCE [LARGE SCALE GENOMIC DNA]</scope>
    <source>
        <strain evidence="2 3">ATCC 11559</strain>
    </source>
</reference>
<evidence type="ECO:0000256" key="1">
    <source>
        <dbReference type="SAM" id="Phobius"/>
    </source>
</evidence>
<accession>A0A1X0RRV8</accession>
<dbReference type="AlphaFoldDB" id="A0A1X0RRV8"/>
<protein>
    <submittedName>
        <fullName evidence="2">Uncharacterized protein</fullName>
    </submittedName>
</protein>
<keyword evidence="1" id="KW-0472">Membrane</keyword>
<evidence type="ECO:0000313" key="3">
    <source>
        <dbReference type="Proteomes" id="UP000242381"/>
    </source>
</evidence>
<keyword evidence="1" id="KW-0812">Transmembrane</keyword>
<evidence type="ECO:0000313" key="2">
    <source>
        <dbReference type="EMBL" id="ORE14714.1"/>
    </source>
</evidence>
<dbReference type="EMBL" id="KV921457">
    <property type="protein sequence ID" value="ORE14714.1"/>
    <property type="molecule type" value="Genomic_DNA"/>
</dbReference>
<proteinExistence type="predicted"/>
<sequence length="98" mass="11081">MTIKNPKRPRHSERKLRYDTLLCPSLPLFQMCHHFLLSGKENSFSLLATSEGFNGSFFEKFIAPNRDIHPTILILTLFCVGIFTCAGVPLTDQALLLT</sequence>
<feature type="transmembrane region" description="Helical" evidence="1">
    <location>
        <begin position="72"/>
        <end position="90"/>
    </location>
</feature>
<keyword evidence="1" id="KW-1133">Transmembrane helix</keyword>
<organism evidence="2 3">
    <name type="scientific">Rhizopus microsporus</name>
    <dbReference type="NCBI Taxonomy" id="58291"/>
    <lineage>
        <taxon>Eukaryota</taxon>
        <taxon>Fungi</taxon>
        <taxon>Fungi incertae sedis</taxon>
        <taxon>Mucoromycota</taxon>
        <taxon>Mucoromycotina</taxon>
        <taxon>Mucoromycetes</taxon>
        <taxon>Mucorales</taxon>
        <taxon>Mucorineae</taxon>
        <taxon>Rhizopodaceae</taxon>
        <taxon>Rhizopus</taxon>
    </lineage>
</organism>
<name>A0A1X0RRV8_RHIZD</name>
<gene>
    <name evidence="2" type="ORF">BCV71DRAFT_275508</name>
</gene>